<evidence type="ECO:0000313" key="2">
    <source>
        <dbReference type="EMBL" id="BDW86078.1"/>
    </source>
</evidence>
<evidence type="ECO:0000256" key="1">
    <source>
        <dbReference type="PROSITE-ProRule" id="PRU00339"/>
    </source>
</evidence>
<keyword evidence="3" id="KW-1185">Reference proteome</keyword>
<keyword evidence="1" id="KW-0802">TPR repeat</keyword>
<dbReference type="AlphaFoldDB" id="A0AA48HD32"/>
<dbReference type="PROSITE" id="PS50005">
    <property type="entry name" value="TPR"/>
    <property type="match status" value="1"/>
</dbReference>
<sequence length="180" mass="19753">MFHNIALAALLCAAPLAGLAQDRPRSDDLLDRLAQPDLRNWPVVEEEIILLWSRSGSASADYLLGRGRAALEAGDLAAAYDHLTALTDHAPEFAEGWNARATMFFEANRYGPAIADIQRVLALEPRHFGALTGLGYMLEEMDLLEEALAAFRAAQAIHPHREEINDAVNRVERALEGQAL</sequence>
<dbReference type="SUPFAM" id="SSF48452">
    <property type="entry name" value="TPR-like"/>
    <property type="match status" value="1"/>
</dbReference>
<dbReference type="SMART" id="SM00028">
    <property type="entry name" value="TPR"/>
    <property type="match status" value="3"/>
</dbReference>
<proteinExistence type="predicted"/>
<gene>
    <name evidence="2" type="ORF">MACH21_22550</name>
</gene>
<evidence type="ECO:0008006" key="4">
    <source>
        <dbReference type="Google" id="ProtNLM"/>
    </source>
</evidence>
<name>A0AA48HD32_9RHOB</name>
<evidence type="ECO:0000313" key="3">
    <source>
        <dbReference type="Proteomes" id="UP001337723"/>
    </source>
</evidence>
<dbReference type="InterPro" id="IPR019734">
    <property type="entry name" value="TPR_rpt"/>
</dbReference>
<accession>A0AA48HD32</accession>
<feature type="repeat" description="TPR" evidence="1">
    <location>
        <begin position="94"/>
        <end position="127"/>
    </location>
</feature>
<protein>
    <recommendedName>
        <fullName evidence="4">Tetratricopeptide repeat protein</fullName>
    </recommendedName>
</protein>
<organism evidence="2 3">
    <name type="scientific">Roseicyclus marinus</name>
    <dbReference type="NCBI Taxonomy" id="2161673"/>
    <lineage>
        <taxon>Bacteria</taxon>
        <taxon>Pseudomonadati</taxon>
        <taxon>Pseudomonadota</taxon>
        <taxon>Alphaproteobacteria</taxon>
        <taxon>Rhodobacterales</taxon>
        <taxon>Roseobacteraceae</taxon>
        <taxon>Roseicyclus</taxon>
    </lineage>
</organism>
<dbReference type="Pfam" id="PF13432">
    <property type="entry name" value="TPR_16"/>
    <property type="match status" value="1"/>
</dbReference>
<dbReference type="KEGG" id="rmai:MACH21_22550"/>
<dbReference type="Proteomes" id="UP001337723">
    <property type="component" value="Chromosome"/>
</dbReference>
<reference evidence="2 3" key="1">
    <citation type="submission" date="2023-01" db="EMBL/GenBank/DDBJ databases">
        <title>Complete genome sequence of Roseicyclus marinus strain Dej080120_10.</title>
        <authorList>
            <person name="Ueki S."/>
            <person name="Maruyama F."/>
        </authorList>
    </citation>
    <scope>NUCLEOTIDE SEQUENCE [LARGE SCALE GENOMIC DNA]</scope>
    <source>
        <strain evidence="2 3">Dej080120_10</strain>
    </source>
</reference>
<dbReference type="EMBL" id="AP027266">
    <property type="protein sequence ID" value="BDW86078.1"/>
    <property type="molecule type" value="Genomic_DNA"/>
</dbReference>
<dbReference type="Gene3D" id="1.25.40.10">
    <property type="entry name" value="Tetratricopeptide repeat domain"/>
    <property type="match status" value="1"/>
</dbReference>
<dbReference type="InterPro" id="IPR011990">
    <property type="entry name" value="TPR-like_helical_dom_sf"/>
</dbReference>